<dbReference type="Proteomes" id="UP000095401">
    <property type="component" value="Chromosome"/>
</dbReference>
<evidence type="ECO:0000313" key="2">
    <source>
        <dbReference type="Proteomes" id="UP000095401"/>
    </source>
</evidence>
<sequence length="70" mass="7899">MTLFLRFIGAWVKSDDGCAPKLRLSLDECMDEWTFASRHRLPGGNLNLGSHIRQNMIDGRLLHGDCMLPA</sequence>
<evidence type="ECO:0000313" key="1">
    <source>
        <dbReference type="EMBL" id="AOU98324.1"/>
    </source>
</evidence>
<proteinExistence type="predicted"/>
<organism evidence="1 2">
    <name type="scientific">Acidihalobacter yilgarnensis</name>
    <dbReference type="NCBI Taxonomy" id="2819280"/>
    <lineage>
        <taxon>Bacteria</taxon>
        <taxon>Pseudomonadati</taxon>
        <taxon>Pseudomonadota</taxon>
        <taxon>Gammaproteobacteria</taxon>
        <taxon>Chromatiales</taxon>
        <taxon>Ectothiorhodospiraceae</taxon>
        <taxon>Acidihalobacter</taxon>
    </lineage>
</organism>
<accession>A0A1D8IPL0</accession>
<dbReference type="KEGG" id="aprs:BI364_10435"/>
<dbReference type="AlphaFoldDB" id="A0A1D8IPL0"/>
<protein>
    <submittedName>
        <fullName evidence="1">Uncharacterized protein</fullName>
    </submittedName>
</protein>
<keyword evidence="2" id="KW-1185">Reference proteome</keyword>
<name>A0A1D8IPL0_9GAMM</name>
<gene>
    <name evidence="1" type="ORF">BI364_10435</name>
</gene>
<dbReference type="EMBL" id="CP017415">
    <property type="protein sequence ID" value="AOU98324.1"/>
    <property type="molecule type" value="Genomic_DNA"/>
</dbReference>
<reference evidence="2" key="1">
    <citation type="submission" date="2016-09" db="EMBL/GenBank/DDBJ databases">
        <title>Acidihalobacter prosperus F5.</title>
        <authorList>
            <person name="Khaleque H.N."/>
            <person name="Ramsay J.P."/>
            <person name="Kaksonen A.H."/>
            <person name="Boxall N.J."/>
            <person name="Watkin E.L.J."/>
        </authorList>
    </citation>
    <scope>NUCLEOTIDE SEQUENCE [LARGE SCALE GENOMIC DNA]</scope>
    <source>
        <strain evidence="2">F5</strain>
    </source>
</reference>